<gene>
    <name evidence="3" type="ORF">KILIM_015_01200</name>
</gene>
<comment type="caution">
    <text evidence="3">The sequence shown here is derived from an EMBL/GenBank/DDBJ whole genome shotgun (WGS) entry which is preliminary data.</text>
</comment>
<dbReference type="SUPFAM" id="SSF55961">
    <property type="entry name" value="Bet v1-like"/>
    <property type="match status" value="1"/>
</dbReference>
<evidence type="ECO:0000259" key="2">
    <source>
        <dbReference type="Pfam" id="PF08327"/>
    </source>
</evidence>
<reference evidence="3 4" key="1">
    <citation type="submission" date="2012-08" db="EMBL/GenBank/DDBJ databases">
        <title>Whole genome shotgun sequence of Kineosphaera limosa NBRC 100340.</title>
        <authorList>
            <person name="Yoshida I."/>
            <person name="Isaki S."/>
            <person name="Hosoyama A."/>
            <person name="Tsuchikane K."/>
            <person name="Katsumata H."/>
            <person name="Ando Y."/>
            <person name="Ohji S."/>
            <person name="Hamada M."/>
            <person name="Tamura T."/>
            <person name="Yamazoe A."/>
            <person name="Yamazaki S."/>
            <person name="Fujita N."/>
        </authorList>
    </citation>
    <scope>NUCLEOTIDE SEQUENCE [LARGE SCALE GENOMIC DNA]</scope>
    <source>
        <strain evidence="3 4">NBRC 100340</strain>
    </source>
</reference>
<feature type="domain" description="Activator of Hsp90 ATPase homologue 1/2-like C-terminal" evidence="2">
    <location>
        <begin position="29"/>
        <end position="164"/>
    </location>
</feature>
<dbReference type="EMBL" id="BAHD01000015">
    <property type="protein sequence ID" value="GAB95058.1"/>
    <property type="molecule type" value="Genomic_DNA"/>
</dbReference>
<dbReference type="eggNOG" id="COG3832">
    <property type="taxonomic scope" value="Bacteria"/>
</dbReference>
<protein>
    <recommendedName>
        <fullName evidence="2">Activator of Hsp90 ATPase homologue 1/2-like C-terminal domain-containing protein</fullName>
    </recommendedName>
</protein>
<dbReference type="Gene3D" id="3.30.530.20">
    <property type="match status" value="1"/>
</dbReference>
<accession>K6VFU0</accession>
<dbReference type="RefSeq" id="WP_006591590.1">
    <property type="nucleotide sequence ID" value="NZ_BAHD01000015.1"/>
</dbReference>
<proteinExistence type="inferred from homology"/>
<dbReference type="STRING" id="1184609.KILIM_015_01200"/>
<name>K6VFU0_9MICO</name>
<organism evidence="3 4">
    <name type="scientific">Kineosphaera limosa NBRC 100340</name>
    <dbReference type="NCBI Taxonomy" id="1184609"/>
    <lineage>
        <taxon>Bacteria</taxon>
        <taxon>Bacillati</taxon>
        <taxon>Actinomycetota</taxon>
        <taxon>Actinomycetes</taxon>
        <taxon>Micrococcales</taxon>
        <taxon>Dermatophilaceae</taxon>
        <taxon>Kineosphaera</taxon>
    </lineage>
</organism>
<evidence type="ECO:0000313" key="3">
    <source>
        <dbReference type="EMBL" id="GAB95058.1"/>
    </source>
</evidence>
<sequence length="174" mass="18834">MSTTDILTMTDGSERNAPELQVFRVYIEAPAQKVWDAITSKEFSTKYGYGGDVFYDLVAGGDYRSDTTAEMKEMGMGDVAVTGKVIEADPPHRLVQTWIAAWHQEETTLTWDLVEYEGGLTGLTLTHDCTGAQNTARDIEGTGDAAQGGGGWPWVLAGLKTYLETGRQMVGSGA</sequence>
<evidence type="ECO:0000313" key="4">
    <source>
        <dbReference type="Proteomes" id="UP000008366"/>
    </source>
</evidence>
<dbReference type="AlphaFoldDB" id="K6VFU0"/>
<dbReference type="InterPro" id="IPR023393">
    <property type="entry name" value="START-like_dom_sf"/>
</dbReference>
<dbReference type="InterPro" id="IPR013538">
    <property type="entry name" value="ASHA1/2-like_C"/>
</dbReference>
<dbReference type="Proteomes" id="UP000008366">
    <property type="component" value="Unassembled WGS sequence"/>
</dbReference>
<comment type="similarity">
    <text evidence="1">Belongs to the AHA1 family.</text>
</comment>
<evidence type="ECO:0000256" key="1">
    <source>
        <dbReference type="ARBA" id="ARBA00006817"/>
    </source>
</evidence>
<dbReference type="Pfam" id="PF08327">
    <property type="entry name" value="AHSA1"/>
    <property type="match status" value="1"/>
</dbReference>
<keyword evidence="4" id="KW-1185">Reference proteome</keyword>